<name>A0A7S2LPZ9_9STRA</name>
<organism evidence="1">
    <name type="scientific">Leptocylindrus danicus</name>
    <dbReference type="NCBI Taxonomy" id="163516"/>
    <lineage>
        <taxon>Eukaryota</taxon>
        <taxon>Sar</taxon>
        <taxon>Stramenopiles</taxon>
        <taxon>Ochrophyta</taxon>
        <taxon>Bacillariophyta</taxon>
        <taxon>Coscinodiscophyceae</taxon>
        <taxon>Chaetocerotophycidae</taxon>
        <taxon>Leptocylindrales</taxon>
        <taxon>Leptocylindraceae</taxon>
        <taxon>Leptocylindrus</taxon>
    </lineage>
</organism>
<gene>
    <name evidence="1" type="ORF">LDAN0321_LOCUS19986</name>
</gene>
<protein>
    <submittedName>
        <fullName evidence="1">Uncharacterized protein</fullName>
    </submittedName>
</protein>
<dbReference type="EMBL" id="HBGY01032001">
    <property type="protein sequence ID" value="CAD9611081.1"/>
    <property type="molecule type" value="Transcribed_RNA"/>
</dbReference>
<accession>A0A7S2LPZ9</accession>
<proteinExistence type="predicted"/>
<sequence length="197" mass="22253">MTSNPINSSDSSTDQISRSLFDIVHEDDETKVMDEDNAVDYDRLKTSAYEVMSALDDVNETLDYVIKSHFEKGRNGRLQKALSVPEHWGDDFRDDNLFEFEGSHMDIDLREEPFAVWERRLQDDVARVQELDAAKVADEEHGNADGQGSIQGHQSASFESAVGYIPSKKIVSKWIEDISCCTIELEIPTSKFNCRAG</sequence>
<evidence type="ECO:0000313" key="1">
    <source>
        <dbReference type="EMBL" id="CAD9611081.1"/>
    </source>
</evidence>
<reference evidence="1" key="1">
    <citation type="submission" date="2021-01" db="EMBL/GenBank/DDBJ databases">
        <authorList>
            <person name="Corre E."/>
            <person name="Pelletier E."/>
            <person name="Niang G."/>
            <person name="Scheremetjew M."/>
            <person name="Finn R."/>
            <person name="Kale V."/>
            <person name="Holt S."/>
            <person name="Cochrane G."/>
            <person name="Meng A."/>
            <person name="Brown T."/>
            <person name="Cohen L."/>
        </authorList>
    </citation>
    <scope>NUCLEOTIDE SEQUENCE</scope>
    <source>
        <strain evidence="1">B650</strain>
    </source>
</reference>
<dbReference type="AlphaFoldDB" id="A0A7S2LPZ9"/>